<dbReference type="AlphaFoldDB" id="A0AAN7R9J0"/>
<sequence>MVEVVGFPLVTRFLDLIKLDTLYHLITICYFWWRSYRSPYLPYAANNWSSNSPSQFIHVHIPCVSASRNLFEHGHDASGLPEEGSILMLFAIHLECSRISNIFIFFLGYCCGIYLRHKGTVCANVGYT</sequence>
<organism evidence="1 2">
    <name type="scientific">Trapa natans</name>
    <name type="common">Water chestnut</name>
    <dbReference type="NCBI Taxonomy" id="22666"/>
    <lineage>
        <taxon>Eukaryota</taxon>
        <taxon>Viridiplantae</taxon>
        <taxon>Streptophyta</taxon>
        <taxon>Embryophyta</taxon>
        <taxon>Tracheophyta</taxon>
        <taxon>Spermatophyta</taxon>
        <taxon>Magnoliopsida</taxon>
        <taxon>eudicotyledons</taxon>
        <taxon>Gunneridae</taxon>
        <taxon>Pentapetalae</taxon>
        <taxon>rosids</taxon>
        <taxon>malvids</taxon>
        <taxon>Myrtales</taxon>
        <taxon>Lythraceae</taxon>
        <taxon>Trapa</taxon>
    </lineage>
</organism>
<protein>
    <submittedName>
        <fullName evidence="1">Uncharacterized protein</fullName>
    </submittedName>
</protein>
<keyword evidence="2" id="KW-1185">Reference proteome</keyword>
<proteinExistence type="predicted"/>
<comment type="caution">
    <text evidence="1">The sequence shown here is derived from an EMBL/GenBank/DDBJ whole genome shotgun (WGS) entry which is preliminary data.</text>
</comment>
<evidence type="ECO:0000313" key="1">
    <source>
        <dbReference type="EMBL" id="KAK4794807.1"/>
    </source>
</evidence>
<accession>A0AAN7R9J0</accession>
<name>A0AAN7R9J0_TRANT</name>
<evidence type="ECO:0000313" key="2">
    <source>
        <dbReference type="Proteomes" id="UP001346149"/>
    </source>
</evidence>
<gene>
    <name evidence="1" type="ORF">SAY86_012801</name>
</gene>
<dbReference type="Proteomes" id="UP001346149">
    <property type="component" value="Unassembled WGS sequence"/>
</dbReference>
<dbReference type="EMBL" id="JAXQNO010000007">
    <property type="protein sequence ID" value="KAK4794807.1"/>
    <property type="molecule type" value="Genomic_DNA"/>
</dbReference>
<reference evidence="1 2" key="1">
    <citation type="journal article" date="2023" name="Hortic Res">
        <title>Pangenome of water caltrop reveals structural variations and asymmetric subgenome divergence after allopolyploidization.</title>
        <authorList>
            <person name="Zhang X."/>
            <person name="Chen Y."/>
            <person name="Wang L."/>
            <person name="Yuan Y."/>
            <person name="Fang M."/>
            <person name="Shi L."/>
            <person name="Lu R."/>
            <person name="Comes H.P."/>
            <person name="Ma Y."/>
            <person name="Chen Y."/>
            <person name="Huang G."/>
            <person name="Zhou Y."/>
            <person name="Zheng Z."/>
            <person name="Qiu Y."/>
        </authorList>
    </citation>
    <scope>NUCLEOTIDE SEQUENCE [LARGE SCALE GENOMIC DNA]</scope>
    <source>
        <strain evidence="1">F231</strain>
    </source>
</reference>